<dbReference type="SUPFAM" id="SSF143875">
    <property type="entry name" value="ERH-like"/>
    <property type="match status" value="1"/>
</dbReference>
<dbReference type="EnsemblMetazoa" id="ASTEI08208-RA">
    <property type="protein sequence ID" value="ASTEI08208-PA"/>
    <property type="gene ID" value="ASTEI08208"/>
</dbReference>
<dbReference type="InterPro" id="IPR035912">
    <property type="entry name" value="EHR_sf"/>
</dbReference>
<keyword evidence="4" id="KW-1185">Reference proteome</keyword>
<reference evidence="4" key="1">
    <citation type="journal article" date="2014" name="Genome Biol.">
        <title>Genome analysis of a major urban malaria vector mosquito, Anopheles stephensi.</title>
        <authorList>
            <person name="Jiang X."/>
            <person name="Peery A."/>
            <person name="Hall A.B."/>
            <person name="Sharma A."/>
            <person name="Chen X.G."/>
            <person name="Waterhouse R.M."/>
            <person name="Komissarov A."/>
            <person name="Riehle M.M."/>
            <person name="Shouche Y."/>
            <person name="Sharakhova M.V."/>
            <person name="Lawson D."/>
            <person name="Pakpour N."/>
            <person name="Arensburger P."/>
            <person name="Davidson V.L."/>
            <person name="Eiglmeier K."/>
            <person name="Emrich S."/>
            <person name="George P."/>
            <person name="Kennedy R.C."/>
            <person name="Mane S.P."/>
            <person name="Maslen G."/>
            <person name="Oringanje C."/>
            <person name="Qi Y."/>
            <person name="Settlage R."/>
            <person name="Tojo M."/>
            <person name="Tubio J.M."/>
            <person name="Unger M.F."/>
            <person name="Wang B."/>
            <person name="Vernick K.D."/>
            <person name="Ribeiro J.M."/>
            <person name="James A.A."/>
            <person name="Michel K."/>
            <person name="Riehle M.A."/>
            <person name="Luckhart S."/>
            <person name="Sharakhov I.V."/>
            <person name="Tu Z."/>
        </authorList>
    </citation>
    <scope>NUCLEOTIDE SEQUENCE [LARGE SCALE GENOMIC DNA]</scope>
    <source>
        <strain evidence="4">Indian</strain>
    </source>
</reference>
<dbReference type="STRING" id="30069.A0A182YIC2"/>
<evidence type="ECO:0000256" key="1">
    <source>
        <dbReference type="ARBA" id="ARBA00007491"/>
    </source>
</evidence>
<name>A0A182YIC2_ANOST</name>
<accession>A0A182YIC2</accession>
<dbReference type="Proteomes" id="UP000076408">
    <property type="component" value="Unassembled WGS sequence"/>
</dbReference>
<dbReference type="InterPro" id="IPR000781">
    <property type="entry name" value="ERH"/>
</dbReference>
<dbReference type="VEuPathDB" id="VectorBase:ASTEI08208"/>
<protein>
    <submittedName>
        <fullName evidence="3">Uncharacterized protein</fullName>
    </submittedName>
</protein>
<dbReference type="PANTHER" id="PTHR12373">
    <property type="entry name" value="ENHANCER OF RUDIMENTARY ERH"/>
    <property type="match status" value="1"/>
</dbReference>
<dbReference type="VEuPathDB" id="VectorBase:ASTE005288"/>
<proteinExistence type="inferred from homology"/>
<organism evidence="3 4">
    <name type="scientific">Anopheles stephensi</name>
    <name type="common">Indo-Pakistan malaria mosquito</name>
    <dbReference type="NCBI Taxonomy" id="30069"/>
    <lineage>
        <taxon>Eukaryota</taxon>
        <taxon>Metazoa</taxon>
        <taxon>Ecdysozoa</taxon>
        <taxon>Arthropoda</taxon>
        <taxon>Hexapoda</taxon>
        <taxon>Insecta</taxon>
        <taxon>Pterygota</taxon>
        <taxon>Neoptera</taxon>
        <taxon>Endopterygota</taxon>
        <taxon>Diptera</taxon>
        <taxon>Nematocera</taxon>
        <taxon>Culicoidea</taxon>
        <taxon>Culicidae</taxon>
        <taxon>Anophelinae</taxon>
        <taxon>Anopheles</taxon>
    </lineage>
</organism>
<dbReference type="VEuPathDB" id="VectorBase:ASTEI20_038691"/>
<dbReference type="Gene3D" id="3.30.2260.10">
    <property type="entry name" value="Enhancer of rudimentary"/>
    <property type="match status" value="1"/>
</dbReference>
<sequence>MDAYPLREGFANNLACTIVQLDPFPLIMSHTILLLQPCADASSRTYCDYETVGECIEGVCKIYEEVLRRSNPNASTITYDVGQLFTFIDEFADLCCLVYQPATNTYAPKTKEWVKENVYQLLKRAAGITSEPGSVPRATSTPIPSRRNESGAENHPADKKSPDGNRRTL</sequence>
<dbReference type="PANTHER" id="PTHR12373:SF0">
    <property type="entry name" value="ENHANCER OF RUDIMENTARY HOMOLOG"/>
    <property type="match status" value="1"/>
</dbReference>
<evidence type="ECO:0000313" key="3">
    <source>
        <dbReference type="EnsemblMetazoa" id="ASTEI08208-PA"/>
    </source>
</evidence>
<reference evidence="3" key="2">
    <citation type="submission" date="2020-05" db="UniProtKB">
        <authorList>
            <consortium name="EnsemblMetazoa"/>
        </authorList>
    </citation>
    <scope>IDENTIFICATION</scope>
    <source>
        <strain evidence="3">Indian</strain>
    </source>
</reference>
<evidence type="ECO:0000256" key="2">
    <source>
        <dbReference type="SAM" id="MobiDB-lite"/>
    </source>
</evidence>
<feature type="compositionally biased region" description="Basic and acidic residues" evidence="2">
    <location>
        <begin position="146"/>
        <end position="169"/>
    </location>
</feature>
<evidence type="ECO:0000313" key="4">
    <source>
        <dbReference type="Proteomes" id="UP000076408"/>
    </source>
</evidence>
<comment type="similarity">
    <text evidence="1">Belongs to the E(R) family.</text>
</comment>
<dbReference type="Pfam" id="PF01133">
    <property type="entry name" value="ER"/>
    <property type="match status" value="1"/>
</dbReference>
<feature type="region of interest" description="Disordered" evidence="2">
    <location>
        <begin position="130"/>
        <end position="169"/>
    </location>
</feature>
<dbReference type="AlphaFoldDB" id="A0A182YIC2"/>